<evidence type="ECO:0000313" key="2">
    <source>
        <dbReference type="Proteomes" id="UP000800235"/>
    </source>
</evidence>
<name>A0A9P4NKS2_9PEZI</name>
<reference evidence="1" key="1">
    <citation type="journal article" date="2020" name="Stud. Mycol.">
        <title>101 Dothideomycetes genomes: a test case for predicting lifestyles and emergence of pathogens.</title>
        <authorList>
            <person name="Haridas S."/>
            <person name="Albert R."/>
            <person name="Binder M."/>
            <person name="Bloem J."/>
            <person name="Labutti K."/>
            <person name="Salamov A."/>
            <person name="Andreopoulos B."/>
            <person name="Baker S."/>
            <person name="Barry K."/>
            <person name="Bills G."/>
            <person name="Bluhm B."/>
            <person name="Cannon C."/>
            <person name="Castanera R."/>
            <person name="Culley D."/>
            <person name="Daum C."/>
            <person name="Ezra D."/>
            <person name="Gonzalez J."/>
            <person name="Henrissat B."/>
            <person name="Kuo A."/>
            <person name="Liang C."/>
            <person name="Lipzen A."/>
            <person name="Lutzoni F."/>
            <person name="Magnuson J."/>
            <person name="Mondo S."/>
            <person name="Nolan M."/>
            <person name="Ohm R."/>
            <person name="Pangilinan J."/>
            <person name="Park H.-J."/>
            <person name="Ramirez L."/>
            <person name="Alfaro M."/>
            <person name="Sun H."/>
            <person name="Tritt A."/>
            <person name="Yoshinaga Y."/>
            <person name="Zwiers L.-H."/>
            <person name="Turgeon B."/>
            <person name="Goodwin S."/>
            <person name="Spatafora J."/>
            <person name="Crous P."/>
            <person name="Grigoriev I."/>
        </authorList>
    </citation>
    <scope>NUCLEOTIDE SEQUENCE</scope>
    <source>
        <strain evidence="1">CBS 130266</strain>
    </source>
</reference>
<proteinExistence type="predicted"/>
<accession>A0A9P4NKS2</accession>
<evidence type="ECO:0000313" key="1">
    <source>
        <dbReference type="EMBL" id="KAF2425542.1"/>
    </source>
</evidence>
<comment type="caution">
    <text evidence="1">The sequence shown here is derived from an EMBL/GenBank/DDBJ whole genome shotgun (WGS) entry which is preliminary data.</text>
</comment>
<keyword evidence="2" id="KW-1185">Reference proteome</keyword>
<dbReference type="EMBL" id="MU007069">
    <property type="protein sequence ID" value="KAF2425542.1"/>
    <property type="molecule type" value="Genomic_DNA"/>
</dbReference>
<sequence length="170" mass="18769">MNTKTARQNDASLAQELFDNIAISIYESAARHLYRHISLDGNSLRRPRLVRTLSEYPILANHVKSIEFSSLITDSEYALSSDTGFFKHKVQELLNCTTKEVEPPTPEDAGSSPGTVLDRLQRMLTSSDIQDRNGSDIRRAAVVSTLHPLTGAGPACLKKLKTLTVQGRGF</sequence>
<dbReference type="Proteomes" id="UP000800235">
    <property type="component" value="Unassembled WGS sequence"/>
</dbReference>
<gene>
    <name evidence="1" type="ORF">EJ08DRAFT_736739</name>
</gene>
<organism evidence="1 2">
    <name type="scientific">Tothia fuscella</name>
    <dbReference type="NCBI Taxonomy" id="1048955"/>
    <lineage>
        <taxon>Eukaryota</taxon>
        <taxon>Fungi</taxon>
        <taxon>Dikarya</taxon>
        <taxon>Ascomycota</taxon>
        <taxon>Pezizomycotina</taxon>
        <taxon>Dothideomycetes</taxon>
        <taxon>Pleosporomycetidae</taxon>
        <taxon>Venturiales</taxon>
        <taxon>Cylindrosympodiaceae</taxon>
        <taxon>Tothia</taxon>
    </lineage>
</organism>
<protein>
    <submittedName>
        <fullName evidence="1">Uncharacterized protein</fullName>
    </submittedName>
</protein>
<dbReference type="AlphaFoldDB" id="A0A9P4NKS2"/>